<dbReference type="InterPro" id="IPR018755">
    <property type="entry name" value="Phage_Mu_Gp48"/>
</dbReference>
<evidence type="ECO:0000313" key="2">
    <source>
        <dbReference type="Proteomes" id="UP000633365"/>
    </source>
</evidence>
<dbReference type="RefSeq" id="WP_201426509.1">
    <property type="nucleotide sequence ID" value="NZ_JAEQMG010000006.1"/>
</dbReference>
<proteinExistence type="predicted"/>
<feature type="non-terminal residue" evidence="1">
    <location>
        <position position="1"/>
    </location>
</feature>
<comment type="caution">
    <text evidence="1">The sequence shown here is derived from an EMBL/GenBank/DDBJ whole genome shotgun (WGS) entry which is preliminary data.</text>
</comment>
<protein>
    <submittedName>
        <fullName evidence="1">DUF2313 domain-containing protein</fullName>
    </submittedName>
</protein>
<dbReference type="Pfam" id="PF10076">
    <property type="entry name" value="Phage_Mu_Gp48"/>
    <property type="match status" value="1"/>
</dbReference>
<organism evidence="1 2">
    <name type="scientific">Ruminococcus difficilis</name>
    <dbReference type="NCBI Taxonomy" id="2763069"/>
    <lineage>
        <taxon>Bacteria</taxon>
        <taxon>Bacillati</taxon>
        <taxon>Bacillota</taxon>
        <taxon>Clostridia</taxon>
        <taxon>Eubacteriales</taxon>
        <taxon>Oscillospiraceae</taxon>
        <taxon>Ruminococcus</taxon>
    </lineage>
</organism>
<evidence type="ECO:0000313" key="1">
    <source>
        <dbReference type="EMBL" id="MBK6087087.1"/>
    </source>
</evidence>
<keyword evidence="2" id="KW-1185">Reference proteome</keyword>
<dbReference type="Proteomes" id="UP000633365">
    <property type="component" value="Unassembled WGS sequence"/>
</dbReference>
<name>A0A934U1Q2_9FIRM</name>
<dbReference type="AlphaFoldDB" id="A0A934U1Q2"/>
<sequence length="149" mass="16729">KLLQTGLYGIEQGGAVDCELKAYAVELDRIYTELDVLLREAFVSTAQTYGISEREKFIGKERTDLTLARRRELLMLRETRASGGHGSADLNQLIEALGVTDYSVTIVQRHCKITITVNDSLTAEQKADFEKSVKAFTPVTFETIFEYNT</sequence>
<accession>A0A934U1Q2</accession>
<reference evidence="1" key="1">
    <citation type="submission" date="2021-01" db="EMBL/GenBank/DDBJ databases">
        <title>Genome public.</title>
        <authorList>
            <person name="Liu C."/>
            <person name="Sun Q."/>
        </authorList>
    </citation>
    <scope>NUCLEOTIDE SEQUENCE</scope>
    <source>
        <strain evidence="1">M6</strain>
    </source>
</reference>
<gene>
    <name evidence="1" type="ORF">JKK62_00140</name>
</gene>
<dbReference type="EMBL" id="JAEQMG010000006">
    <property type="protein sequence ID" value="MBK6087087.1"/>
    <property type="molecule type" value="Genomic_DNA"/>
</dbReference>